<evidence type="ECO:0000313" key="2">
    <source>
        <dbReference type="Proteomes" id="UP000887159"/>
    </source>
</evidence>
<dbReference type="AlphaFoldDB" id="A0A8X6SND2"/>
<evidence type="ECO:0000313" key="1">
    <source>
        <dbReference type="EMBL" id="GFY14638.1"/>
    </source>
</evidence>
<dbReference type="Proteomes" id="UP000887159">
    <property type="component" value="Unassembled WGS sequence"/>
</dbReference>
<organism evidence="1 2">
    <name type="scientific">Trichonephila clavipes</name>
    <name type="common">Golden silk orbweaver</name>
    <name type="synonym">Nephila clavipes</name>
    <dbReference type="NCBI Taxonomy" id="2585209"/>
    <lineage>
        <taxon>Eukaryota</taxon>
        <taxon>Metazoa</taxon>
        <taxon>Ecdysozoa</taxon>
        <taxon>Arthropoda</taxon>
        <taxon>Chelicerata</taxon>
        <taxon>Arachnida</taxon>
        <taxon>Araneae</taxon>
        <taxon>Araneomorphae</taxon>
        <taxon>Entelegynae</taxon>
        <taxon>Araneoidea</taxon>
        <taxon>Nephilidae</taxon>
        <taxon>Trichonephila</taxon>
    </lineage>
</organism>
<keyword evidence="2" id="KW-1185">Reference proteome</keyword>
<name>A0A8X6SND2_TRICX</name>
<sequence length="194" mass="23007">MKVCGGYSGSVPGCNLLYETLHDLYTLDKTVVEHWLQFRNSIHGFGTDMCNIFLDTFARVWLKVCCTKYSKRFLDNKTFDFERSCEELRVKCSKLRIQCDMFLEEPNQNTFKVFRESIQTKKNKGKSRKNVVMAAKRVINEQQIFLKLIIEARREAEKRKQNYDDSLKELLEDFEHKSIIYHNSKREILKLVNT</sequence>
<reference evidence="1" key="1">
    <citation type="submission" date="2020-08" db="EMBL/GenBank/DDBJ databases">
        <title>Multicomponent nature underlies the extraordinary mechanical properties of spider dragline silk.</title>
        <authorList>
            <person name="Kono N."/>
            <person name="Nakamura H."/>
            <person name="Mori M."/>
            <person name="Yoshida Y."/>
            <person name="Ohtoshi R."/>
            <person name="Malay A.D."/>
            <person name="Moran D.A.P."/>
            <person name="Tomita M."/>
            <person name="Numata K."/>
            <person name="Arakawa K."/>
        </authorList>
    </citation>
    <scope>NUCLEOTIDE SEQUENCE</scope>
</reference>
<gene>
    <name evidence="1" type="primary">NCL1_37390</name>
    <name evidence="1" type="ORF">TNCV_4828411</name>
</gene>
<dbReference type="EMBL" id="BMAU01021330">
    <property type="protein sequence ID" value="GFY14638.1"/>
    <property type="molecule type" value="Genomic_DNA"/>
</dbReference>
<comment type="caution">
    <text evidence="1">The sequence shown here is derived from an EMBL/GenBank/DDBJ whole genome shotgun (WGS) entry which is preliminary data.</text>
</comment>
<accession>A0A8X6SND2</accession>
<protein>
    <submittedName>
        <fullName evidence="1">Uncharacterized protein</fullName>
    </submittedName>
</protein>
<proteinExistence type="predicted"/>